<accession>B9S0V6</accession>
<dbReference type="InterPro" id="IPR056924">
    <property type="entry name" value="SH3_Tf2-1"/>
</dbReference>
<evidence type="ECO:0000259" key="1">
    <source>
        <dbReference type="Pfam" id="PF24626"/>
    </source>
</evidence>
<gene>
    <name evidence="2" type="ORF">RCOM_1537910</name>
</gene>
<proteinExistence type="predicted"/>
<feature type="domain" description="Tf2-1-like SH3-like" evidence="1">
    <location>
        <begin position="27"/>
        <end position="85"/>
    </location>
</feature>
<dbReference type="eggNOG" id="KOG0017">
    <property type="taxonomic scope" value="Eukaryota"/>
</dbReference>
<dbReference type="AlphaFoldDB" id="B9S0V6"/>
<evidence type="ECO:0000313" key="2">
    <source>
        <dbReference type="EMBL" id="EEF42770.1"/>
    </source>
</evidence>
<protein>
    <recommendedName>
        <fullName evidence="1">Tf2-1-like SH3-like domain-containing protein</fullName>
    </recommendedName>
</protein>
<reference evidence="3" key="1">
    <citation type="journal article" date="2010" name="Nat. Biotechnol.">
        <title>Draft genome sequence of the oilseed species Ricinus communis.</title>
        <authorList>
            <person name="Chan A.P."/>
            <person name="Crabtree J."/>
            <person name="Zhao Q."/>
            <person name="Lorenzi H."/>
            <person name="Orvis J."/>
            <person name="Puiu D."/>
            <person name="Melake-Berhan A."/>
            <person name="Jones K.M."/>
            <person name="Redman J."/>
            <person name="Chen G."/>
            <person name="Cahoon E.B."/>
            <person name="Gedil M."/>
            <person name="Stanke M."/>
            <person name="Haas B.J."/>
            <person name="Wortman J.R."/>
            <person name="Fraser-Liggett C.M."/>
            <person name="Ravel J."/>
            <person name="Rabinowicz P.D."/>
        </authorList>
    </citation>
    <scope>NUCLEOTIDE SEQUENCE [LARGE SCALE GENOMIC DNA]</scope>
    <source>
        <strain evidence="3">cv. Hale</strain>
    </source>
</reference>
<dbReference type="Proteomes" id="UP000008311">
    <property type="component" value="Unassembled WGS sequence"/>
</dbReference>
<dbReference type="EMBL" id="EQ973841">
    <property type="protein sequence ID" value="EEF42770.1"/>
    <property type="molecule type" value="Genomic_DNA"/>
</dbReference>
<dbReference type="Pfam" id="PF24626">
    <property type="entry name" value="SH3_Tf2-1"/>
    <property type="match status" value="1"/>
</dbReference>
<sequence>MRKIEKANAKYKVVAEMHRKHKVFDVGDEVIIFLRKERIPIGHSNKFKPKKYGPCKIIKEVNGNAYVADFSNWLNIFKTFNVADLLLFLSDVKLSYEELNSRLSFHQVDRTNEGQCLTELQ</sequence>
<evidence type="ECO:0000313" key="3">
    <source>
        <dbReference type="Proteomes" id="UP000008311"/>
    </source>
</evidence>
<dbReference type="InParanoid" id="B9S0V6"/>
<organism evidence="2 3">
    <name type="scientific">Ricinus communis</name>
    <name type="common">Castor bean</name>
    <dbReference type="NCBI Taxonomy" id="3988"/>
    <lineage>
        <taxon>Eukaryota</taxon>
        <taxon>Viridiplantae</taxon>
        <taxon>Streptophyta</taxon>
        <taxon>Embryophyta</taxon>
        <taxon>Tracheophyta</taxon>
        <taxon>Spermatophyta</taxon>
        <taxon>Magnoliopsida</taxon>
        <taxon>eudicotyledons</taxon>
        <taxon>Gunneridae</taxon>
        <taxon>Pentapetalae</taxon>
        <taxon>rosids</taxon>
        <taxon>fabids</taxon>
        <taxon>Malpighiales</taxon>
        <taxon>Euphorbiaceae</taxon>
        <taxon>Acalyphoideae</taxon>
        <taxon>Acalypheae</taxon>
        <taxon>Ricinus</taxon>
    </lineage>
</organism>
<keyword evidence="3" id="KW-1185">Reference proteome</keyword>
<name>B9S0V6_RICCO</name>